<feature type="compositionally biased region" description="Polar residues" evidence="1">
    <location>
        <begin position="218"/>
        <end position="244"/>
    </location>
</feature>
<proteinExistence type="predicted"/>
<feature type="region of interest" description="Disordered" evidence="1">
    <location>
        <begin position="358"/>
        <end position="420"/>
    </location>
</feature>
<gene>
    <name evidence="2" type="ORF">A4A49_13166</name>
</gene>
<evidence type="ECO:0000313" key="2">
    <source>
        <dbReference type="EMBL" id="OIT02225.1"/>
    </source>
</evidence>
<dbReference type="EMBL" id="MJEQ01037188">
    <property type="protein sequence ID" value="OIT02225.1"/>
    <property type="molecule type" value="Genomic_DNA"/>
</dbReference>
<feature type="non-terminal residue" evidence="2">
    <location>
        <position position="1"/>
    </location>
</feature>
<name>A0A1J6J4N5_NICAT</name>
<keyword evidence="3" id="KW-1185">Reference proteome</keyword>
<evidence type="ECO:0000256" key="1">
    <source>
        <dbReference type="SAM" id="MobiDB-lite"/>
    </source>
</evidence>
<accession>A0A1J6J4N5</accession>
<reference evidence="2" key="1">
    <citation type="submission" date="2016-11" db="EMBL/GenBank/DDBJ databases">
        <title>The genome of Nicotiana attenuata.</title>
        <authorList>
            <person name="Xu S."/>
            <person name="Brockmoeller T."/>
            <person name="Gaquerel E."/>
            <person name="Navarro A."/>
            <person name="Kuhl H."/>
            <person name="Gase K."/>
            <person name="Ling Z."/>
            <person name="Zhou W."/>
            <person name="Kreitzer C."/>
            <person name="Stanke M."/>
            <person name="Tang H."/>
            <person name="Lyons E."/>
            <person name="Pandey P."/>
            <person name="Pandey S.P."/>
            <person name="Timmermann B."/>
            <person name="Baldwin I.T."/>
        </authorList>
    </citation>
    <scope>NUCLEOTIDE SEQUENCE [LARGE SCALE GENOMIC DNA]</scope>
    <source>
        <strain evidence="2">UT</strain>
    </source>
</reference>
<feature type="region of interest" description="Disordered" evidence="1">
    <location>
        <begin position="216"/>
        <end position="244"/>
    </location>
</feature>
<dbReference type="Gramene" id="OIT02225">
    <property type="protein sequence ID" value="OIT02225"/>
    <property type="gene ID" value="A4A49_13166"/>
</dbReference>
<sequence length="420" mass="46779">WNKQEVRQSIARQGLNMSWGNFLMFEDQSNDKKKEQEIIGTAATSTKVLSSGKVVGKPVANPAKQEWMQARKNKYQRDKRGYIIDNTKEKEVSNGKGKAKVEAVITNNKFDALEVEENAQPILRITDGKEDDNVTNNVKEQPTKESKKVQEQEKMNKAGDSTLNPKSTGIKVNSGKALWIDEVEYMEAQLVTKNTAEGKEKKDNNQTQKIGSLEAATVNPSSPNTRVYDNSSSKANGTVNPSNSGEIFTIVDGVPVYALRSEQVGDVNMVLEKENLGIMKRNYELNEVSLRPRDQDEQAIVPREIGDIEILPMACTSGDGSPMQIQINVPLKSPYKILHDIITHKKLLVDIQNGMMDKQQHEEGGDDKTTTGNFKAVAREGDLAPRANPRSRKKGKKQTQAKEPLPPTRFLSKRATSTTR</sequence>
<feature type="compositionally biased region" description="Basic and acidic residues" evidence="1">
    <location>
        <begin position="358"/>
        <end position="369"/>
    </location>
</feature>
<feature type="compositionally biased region" description="Basic residues" evidence="1">
    <location>
        <begin position="389"/>
        <end position="399"/>
    </location>
</feature>
<comment type="caution">
    <text evidence="2">The sequence shown here is derived from an EMBL/GenBank/DDBJ whole genome shotgun (WGS) entry which is preliminary data.</text>
</comment>
<feature type="compositionally biased region" description="Basic and acidic residues" evidence="1">
    <location>
        <begin position="141"/>
        <end position="157"/>
    </location>
</feature>
<organism evidence="2 3">
    <name type="scientific">Nicotiana attenuata</name>
    <name type="common">Coyote tobacco</name>
    <dbReference type="NCBI Taxonomy" id="49451"/>
    <lineage>
        <taxon>Eukaryota</taxon>
        <taxon>Viridiplantae</taxon>
        <taxon>Streptophyta</taxon>
        <taxon>Embryophyta</taxon>
        <taxon>Tracheophyta</taxon>
        <taxon>Spermatophyta</taxon>
        <taxon>Magnoliopsida</taxon>
        <taxon>eudicotyledons</taxon>
        <taxon>Gunneridae</taxon>
        <taxon>Pentapetalae</taxon>
        <taxon>asterids</taxon>
        <taxon>lamiids</taxon>
        <taxon>Solanales</taxon>
        <taxon>Solanaceae</taxon>
        <taxon>Nicotianoideae</taxon>
        <taxon>Nicotianeae</taxon>
        <taxon>Nicotiana</taxon>
    </lineage>
</organism>
<protein>
    <submittedName>
        <fullName evidence="2">Uncharacterized protein</fullName>
    </submittedName>
</protein>
<dbReference type="AlphaFoldDB" id="A0A1J6J4N5"/>
<evidence type="ECO:0000313" key="3">
    <source>
        <dbReference type="Proteomes" id="UP000187609"/>
    </source>
</evidence>
<dbReference type="Proteomes" id="UP000187609">
    <property type="component" value="Unassembled WGS sequence"/>
</dbReference>
<feature type="compositionally biased region" description="Polar residues" evidence="1">
    <location>
        <begin position="159"/>
        <end position="169"/>
    </location>
</feature>
<feature type="region of interest" description="Disordered" evidence="1">
    <location>
        <begin position="129"/>
        <end position="169"/>
    </location>
</feature>